<feature type="compositionally biased region" description="Basic residues" evidence="1">
    <location>
        <begin position="24"/>
        <end position="37"/>
    </location>
</feature>
<name>A0A4S5EQL1_9ACTN</name>
<evidence type="ECO:0000313" key="2">
    <source>
        <dbReference type="EMBL" id="THJ74685.1"/>
    </source>
</evidence>
<comment type="caution">
    <text evidence="2">The sequence shown here is derived from an EMBL/GenBank/DDBJ whole genome shotgun (WGS) entry which is preliminary data.</text>
</comment>
<gene>
    <name evidence="2" type="ORF">E7Y31_09985</name>
</gene>
<dbReference type="Proteomes" id="UP000305282">
    <property type="component" value="Unassembled WGS sequence"/>
</dbReference>
<evidence type="ECO:0000256" key="1">
    <source>
        <dbReference type="SAM" id="MobiDB-lite"/>
    </source>
</evidence>
<feature type="region of interest" description="Disordered" evidence="1">
    <location>
        <begin position="1"/>
        <end position="47"/>
    </location>
</feature>
<sequence>MPVSNSGGCPCHPVGRRRSDGGGHRRRGPAARRRGRTSHPTPTPCAWPRARVATTAELTPAVVQAAAARAGA</sequence>
<dbReference type="EMBL" id="SSXH01000195">
    <property type="protein sequence ID" value="THJ74685.1"/>
    <property type="molecule type" value="Genomic_DNA"/>
</dbReference>
<organism evidence="2 3">
    <name type="scientific">Candidatus Frankia alpina</name>
    <dbReference type="NCBI Taxonomy" id="2699483"/>
    <lineage>
        <taxon>Bacteria</taxon>
        <taxon>Bacillati</taxon>
        <taxon>Actinomycetota</taxon>
        <taxon>Actinomycetes</taxon>
        <taxon>Frankiales</taxon>
        <taxon>Frankiaceae</taxon>
        <taxon>Frankia</taxon>
    </lineage>
</organism>
<dbReference type="AlphaFoldDB" id="A0A4S5EQL1"/>
<accession>A0A4S5EQL1</accession>
<reference evidence="2 3" key="1">
    <citation type="submission" date="2019-04" db="EMBL/GenBank/DDBJ databases">
        <title>Draft genome sequences for three unisolated Alnus-infective Frankia Sp+ strains, AgTrS, AiOr and AvVan, the first sequenced Frankia strains able to sporulate in-planta.</title>
        <authorList>
            <person name="Bethencourt L."/>
            <person name="Vautrin F."/>
            <person name="Taib N."/>
            <person name="Dubost A."/>
            <person name="Castro-Garcia L."/>
            <person name="Imbaud O."/>
            <person name="Abrouk D."/>
            <person name="Fournier P."/>
            <person name="Briolay J."/>
            <person name="Nguyen A."/>
            <person name="Normand P."/>
            <person name="Fernandez M.P."/>
            <person name="Brochier-Armanet C."/>
            <person name="Herrera-Belaroussi A."/>
        </authorList>
    </citation>
    <scope>NUCLEOTIDE SEQUENCE [LARGE SCALE GENOMIC DNA]</scope>
    <source>
        <strain evidence="2 3">AvVan</strain>
    </source>
</reference>
<keyword evidence="3" id="KW-1185">Reference proteome</keyword>
<proteinExistence type="predicted"/>
<protein>
    <submittedName>
        <fullName evidence="2">Uncharacterized protein</fullName>
    </submittedName>
</protein>
<evidence type="ECO:0000313" key="3">
    <source>
        <dbReference type="Proteomes" id="UP000305282"/>
    </source>
</evidence>